<evidence type="ECO:0000256" key="7">
    <source>
        <dbReference type="SAM" id="MobiDB-lite"/>
    </source>
</evidence>
<evidence type="ECO:0000313" key="10">
    <source>
        <dbReference type="EMBL" id="ORW82883.1"/>
    </source>
</evidence>
<evidence type="ECO:0000313" key="11">
    <source>
        <dbReference type="Proteomes" id="UP000193087"/>
    </source>
</evidence>
<keyword evidence="6" id="KW-0067">ATP-binding</keyword>
<evidence type="ECO:0000259" key="9">
    <source>
        <dbReference type="PROSITE" id="PS50011"/>
    </source>
</evidence>
<keyword evidence="8" id="KW-1133">Transmembrane helix</keyword>
<dbReference type="RefSeq" id="WP_085249941.1">
    <property type="nucleotide sequence ID" value="NZ_CAJMWJ010000001.1"/>
</dbReference>
<dbReference type="GeneID" id="93493881"/>
<sequence length="588" mass="61916">MALANGAIFAGYTVVRMLGSSATGQVYLVQHPGSPGWQALKVLPLVMSADDEFRGRFQQETAIAANLYHPNILEVHDRGEFDGQLWIAMDYVDGIDAVQLMANRFPAVLPVGEVLSIVTAVAEALDYAHQRGLLHRDVKPANIVLTNPGAGEPRILLADFGMARRLGGPDGGAAYPAPEQLMGAPGDGRADQYALAATTMHLLTGAPPVDSADAAPPPLSVVRPDLARLDGALSKALANQPADRFGSCREFAATLAERAGIAIGDRSSDAIATIEDAAPVYVVDYPAYDWPEIAHIKEQGAPDPPPPAATPKRRGTILQSAAAALARRLDEFSTETKESAAPRRLNTRRIVVGLAAALLLVGLFAVGITIGRETSTTSTRASSPATSAAAVPSAPTTTALGAPPVPLDGTYRIEVQRSKQTFDYTPTPQPPDVNTWWAIRSSCTPTGCLAAARMLDDNDHTLPKPGVRPLVMEFGDRQWRTRPETVQFACVGRNGVASTQTTTQVLSLRPQPEGDLVGEMVVTVETNECNQQFAVIRIPAVASRSGDVPPSVAMPDPAQVPATSPANPSQSSTANPTPPSTTASGPGR</sequence>
<dbReference type="PANTHER" id="PTHR43289">
    <property type="entry name" value="MITOGEN-ACTIVATED PROTEIN KINASE KINASE KINASE 20-RELATED"/>
    <property type="match status" value="1"/>
</dbReference>
<protein>
    <recommendedName>
        <fullName evidence="1">non-specific serine/threonine protein kinase</fullName>
        <ecNumber evidence="1">2.7.11.1</ecNumber>
    </recommendedName>
</protein>
<evidence type="ECO:0000256" key="1">
    <source>
        <dbReference type="ARBA" id="ARBA00012513"/>
    </source>
</evidence>
<feature type="region of interest" description="Disordered" evidence="7">
    <location>
        <begin position="374"/>
        <end position="407"/>
    </location>
</feature>
<dbReference type="GO" id="GO:0004674">
    <property type="term" value="F:protein serine/threonine kinase activity"/>
    <property type="evidence" value="ECO:0007669"/>
    <property type="project" value="UniProtKB-KW"/>
</dbReference>
<accession>A0A1X2D3Z2</accession>
<dbReference type="InterPro" id="IPR011009">
    <property type="entry name" value="Kinase-like_dom_sf"/>
</dbReference>
<feature type="transmembrane region" description="Helical" evidence="8">
    <location>
        <begin position="350"/>
        <end position="370"/>
    </location>
</feature>
<dbReference type="GO" id="GO:0080090">
    <property type="term" value="P:regulation of primary metabolic process"/>
    <property type="evidence" value="ECO:0007669"/>
    <property type="project" value="UniProtKB-ARBA"/>
</dbReference>
<feature type="domain" description="Protein kinase" evidence="9">
    <location>
        <begin position="12"/>
        <end position="359"/>
    </location>
</feature>
<dbReference type="SMART" id="SM00220">
    <property type="entry name" value="S_TKc"/>
    <property type="match status" value="1"/>
</dbReference>
<feature type="compositionally biased region" description="Low complexity" evidence="7">
    <location>
        <begin position="374"/>
        <end position="399"/>
    </location>
</feature>
<dbReference type="PROSITE" id="PS50011">
    <property type="entry name" value="PROTEIN_KINASE_DOM"/>
    <property type="match status" value="1"/>
</dbReference>
<dbReference type="EC" id="2.7.11.1" evidence="1"/>
<dbReference type="Pfam" id="PF00069">
    <property type="entry name" value="Pkinase"/>
    <property type="match status" value="1"/>
</dbReference>
<evidence type="ECO:0000256" key="2">
    <source>
        <dbReference type="ARBA" id="ARBA00022527"/>
    </source>
</evidence>
<dbReference type="PANTHER" id="PTHR43289:SF6">
    <property type="entry name" value="SERINE_THREONINE-PROTEIN KINASE NEKL-3"/>
    <property type="match status" value="1"/>
</dbReference>
<dbReference type="STRING" id="486698.AWC22_15695"/>
<dbReference type="InterPro" id="IPR008271">
    <property type="entry name" value="Ser/Thr_kinase_AS"/>
</dbReference>
<dbReference type="Gene3D" id="1.10.510.10">
    <property type="entry name" value="Transferase(Phosphotransferase) domain 1"/>
    <property type="match status" value="1"/>
</dbReference>
<dbReference type="Gene3D" id="3.30.200.20">
    <property type="entry name" value="Phosphorylase Kinase, domain 1"/>
    <property type="match status" value="1"/>
</dbReference>
<evidence type="ECO:0000256" key="8">
    <source>
        <dbReference type="SAM" id="Phobius"/>
    </source>
</evidence>
<evidence type="ECO:0000256" key="3">
    <source>
        <dbReference type="ARBA" id="ARBA00022679"/>
    </source>
</evidence>
<reference evidence="10 11" key="1">
    <citation type="submission" date="2016-01" db="EMBL/GenBank/DDBJ databases">
        <title>The new phylogeny of the genus Mycobacterium.</title>
        <authorList>
            <person name="Tarcisio F."/>
            <person name="Conor M."/>
            <person name="Antonella G."/>
            <person name="Elisabetta G."/>
            <person name="Giulia F.S."/>
            <person name="Sara T."/>
            <person name="Anna F."/>
            <person name="Clotilde B."/>
            <person name="Roberto B."/>
            <person name="Veronica D.S."/>
            <person name="Fabio R."/>
            <person name="Monica P."/>
            <person name="Olivier J."/>
            <person name="Enrico T."/>
            <person name="Nicola S."/>
        </authorList>
    </citation>
    <scope>NUCLEOTIDE SEQUENCE [LARGE SCALE GENOMIC DNA]</scope>
    <source>
        <strain evidence="10 11">DSM 45176</strain>
    </source>
</reference>
<evidence type="ECO:0000256" key="5">
    <source>
        <dbReference type="ARBA" id="ARBA00022777"/>
    </source>
</evidence>
<feature type="compositionally biased region" description="Low complexity" evidence="7">
    <location>
        <begin position="567"/>
        <end position="588"/>
    </location>
</feature>
<dbReference type="EMBL" id="LQPQ01000047">
    <property type="protein sequence ID" value="ORW82883.1"/>
    <property type="molecule type" value="Genomic_DNA"/>
</dbReference>
<feature type="region of interest" description="Disordered" evidence="7">
    <location>
        <begin position="544"/>
        <end position="588"/>
    </location>
</feature>
<keyword evidence="8" id="KW-0812">Transmembrane</keyword>
<evidence type="ECO:0000256" key="6">
    <source>
        <dbReference type="ARBA" id="ARBA00022840"/>
    </source>
</evidence>
<keyword evidence="2 10" id="KW-0723">Serine/threonine-protein kinase</keyword>
<dbReference type="OrthoDB" id="4702250at2"/>
<proteinExistence type="predicted"/>
<keyword evidence="11" id="KW-1185">Reference proteome</keyword>
<comment type="caution">
    <text evidence="10">The sequence shown here is derived from an EMBL/GenBank/DDBJ whole genome shotgun (WGS) entry which is preliminary data.</text>
</comment>
<evidence type="ECO:0000256" key="4">
    <source>
        <dbReference type="ARBA" id="ARBA00022741"/>
    </source>
</evidence>
<name>A0A1X2D3Z2_9MYCO</name>
<gene>
    <name evidence="10" type="ORF">AWC22_15695</name>
</gene>
<dbReference type="Proteomes" id="UP000193087">
    <property type="component" value="Unassembled WGS sequence"/>
</dbReference>
<dbReference type="GO" id="GO:0005524">
    <property type="term" value="F:ATP binding"/>
    <property type="evidence" value="ECO:0007669"/>
    <property type="project" value="UniProtKB-KW"/>
</dbReference>
<dbReference type="InterPro" id="IPR000719">
    <property type="entry name" value="Prot_kinase_dom"/>
</dbReference>
<dbReference type="AlphaFoldDB" id="A0A1X2D3Z2"/>
<keyword evidence="4" id="KW-0547">Nucleotide-binding</keyword>
<keyword evidence="5 10" id="KW-0418">Kinase</keyword>
<organism evidence="10 11">
    <name type="scientific">Mycobacterium riyadhense</name>
    <dbReference type="NCBI Taxonomy" id="486698"/>
    <lineage>
        <taxon>Bacteria</taxon>
        <taxon>Bacillati</taxon>
        <taxon>Actinomycetota</taxon>
        <taxon>Actinomycetes</taxon>
        <taxon>Mycobacteriales</taxon>
        <taxon>Mycobacteriaceae</taxon>
        <taxon>Mycobacterium</taxon>
    </lineage>
</organism>
<dbReference type="PROSITE" id="PS00108">
    <property type="entry name" value="PROTEIN_KINASE_ST"/>
    <property type="match status" value="1"/>
</dbReference>
<keyword evidence="3" id="KW-0808">Transferase</keyword>
<keyword evidence="8" id="KW-0472">Membrane</keyword>
<dbReference type="SUPFAM" id="SSF56112">
    <property type="entry name" value="Protein kinase-like (PK-like)"/>
    <property type="match status" value="1"/>
</dbReference>
<dbReference type="CDD" id="cd14014">
    <property type="entry name" value="STKc_PknB_like"/>
    <property type="match status" value="1"/>
</dbReference>